<dbReference type="Proteomes" id="UP000027931">
    <property type="component" value="Unassembled WGS sequence"/>
</dbReference>
<dbReference type="CDD" id="cd07516">
    <property type="entry name" value="HAD_Pase"/>
    <property type="match status" value="1"/>
</dbReference>
<dbReference type="Pfam" id="PF08282">
    <property type="entry name" value="Hydrolase_3"/>
    <property type="match status" value="1"/>
</dbReference>
<dbReference type="NCBIfam" id="TIGR01484">
    <property type="entry name" value="HAD-SF-IIB"/>
    <property type="match status" value="1"/>
</dbReference>
<dbReference type="InterPro" id="IPR036412">
    <property type="entry name" value="HAD-like_sf"/>
</dbReference>
<dbReference type="NCBIfam" id="TIGR00099">
    <property type="entry name" value="Cof-subfamily"/>
    <property type="match status" value="1"/>
</dbReference>
<evidence type="ECO:0008006" key="3">
    <source>
        <dbReference type="Google" id="ProtNLM"/>
    </source>
</evidence>
<keyword evidence="2" id="KW-1185">Reference proteome</keyword>
<dbReference type="GO" id="GO:0000287">
    <property type="term" value="F:magnesium ion binding"/>
    <property type="evidence" value="ECO:0007669"/>
    <property type="project" value="TreeGrafter"/>
</dbReference>
<dbReference type="SFLD" id="SFLDG01140">
    <property type="entry name" value="C2.B:_Phosphomannomutase_and_P"/>
    <property type="match status" value="1"/>
</dbReference>
<dbReference type="SFLD" id="SFLDG01144">
    <property type="entry name" value="C2.B.4:_PGP_Like"/>
    <property type="match status" value="1"/>
</dbReference>
<sequence>MTYKMLISDIDGTLLNSKSELTEGTIQAIRDAHERGILVTLATGRQLRGVMEIVKQIGLSLPVILGNGAVVADPLEQKTHLHQTLDVETTHAILDVIAEHGLWSSVFVHTFEGVDTYYDQDPGFPEAYIFIHKHIPEVVQQVASLKDVAHLKPIKVLLIDKTEKILPLYEDLQKLPFDFNMVISDHDWPGFSLLECFHYGTTKASGIQHLADAFGIKPHEIVAVGDNTNDWEMIEFAGLGVAMGNAHQSLKDRADWITKTNDEDGLAYLIRKKMLE</sequence>
<accession>A0A074M5K8</accession>
<dbReference type="STRING" id="1157490.EL26_21630"/>
<dbReference type="Gene3D" id="3.30.1240.10">
    <property type="match status" value="1"/>
</dbReference>
<dbReference type="PANTHER" id="PTHR10000">
    <property type="entry name" value="PHOSPHOSERINE PHOSPHATASE"/>
    <property type="match status" value="1"/>
</dbReference>
<evidence type="ECO:0000313" key="2">
    <source>
        <dbReference type="Proteomes" id="UP000027931"/>
    </source>
</evidence>
<dbReference type="RefSeq" id="WP_038093671.1">
    <property type="nucleotide sequence ID" value="NZ_JMIR01000041.1"/>
</dbReference>
<dbReference type="InterPro" id="IPR006379">
    <property type="entry name" value="HAD-SF_hydro_IIB"/>
</dbReference>
<protein>
    <recommendedName>
        <fullName evidence="3">Hydrolase</fullName>
    </recommendedName>
</protein>
<name>A0A074M5K8_9BACL</name>
<dbReference type="Gene3D" id="3.40.50.1000">
    <property type="entry name" value="HAD superfamily/HAD-like"/>
    <property type="match status" value="1"/>
</dbReference>
<dbReference type="PANTHER" id="PTHR10000:SF8">
    <property type="entry name" value="HAD SUPERFAMILY HYDROLASE-LIKE, TYPE 3"/>
    <property type="match status" value="1"/>
</dbReference>
<dbReference type="EMBL" id="JMIR01000041">
    <property type="protein sequence ID" value="KEO81282.1"/>
    <property type="molecule type" value="Genomic_DNA"/>
</dbReference>
<dbReference type="PROSITE" id="PS01229">
    <property type="entry name" value="COF_2"/>
    <property type="match status" value="1"/>
</dbReference>
<dbReference type="SUPFAM" id="SSF56784">
    <property type="entry name" value="HAD-like"/>
    <property type="match status" value="1"/>
</dbReference>
<reference evidence="1 2" key="1">
    <citation type="journal article" date="2013" name="Int. J. Syst. Evol. Microbiol.">
        <title>Tumebacillus flagellatus sp. nov., an alpha-amylase/pullulanase-producing bacterium isolated from cassava wastewater.</title>
        <authorList>
            <person name="Wang Q."/>
            <person name="Xie N."/>
            <person name="Qin Y."/>
            <person name="Shen N."/>
            <person name="Zhu J."/>
            <person name="Mi H."/>
            <person name="Huang R."/>
        </authorList>
    </citation>
    <scope>NUCLEOTIDE SEQUENCE [LARGE SCALE GENOMIC DNA]</scope>
    <source>
        <strain evidence="1 2">GST4</strain>
    </source>
</reference>
<evidence type="ECO:0000313" key="1">
    <source>
        <dbReference type="EMBL" id="KEO81282.1"/>
    </source>
</evidence>
<dbReference type="SFLD" id="SFLDS00003">
    <property type="entry name" value="Haloacid_Dehalogenase"/>
    <property type="match status" value="1"/>
</dbReference>
<dbReference type="GO" id="GO:0005829">
    <property type="term" value="C:cytosol"/>
    <property type="evidence" value="ECO:0007669"/>
    <property type="project" value="TreeGrafter"/>
</dbReference>
<proteinExistence type="predicted"/>
<dbReference type="InterPro" id="IPR023214">
    <property type="entry name" value="HAD_sf"/>
</dbReference>
<comment type="caution">
    <text evidence="1">The sequence shown here is derived from an EMBL/GenBank/DDBJ whole genome shotgun (WGS) entry which is preliminary data.</text>
</comment>
<dbReference type="OrthoDB" id="9781413at2"/>
<dbReference type="InterPro" id="IPR000150">
    <property type="entry name" value="Cof"/>
</dbReference>
<gene>
    <name evidence="1" type="ORF">EL26_21630</name>
</gene>
<dbReference type="AlphaFoldDB" id="A0A074M5K8"/>
<dbReference type="eggNOG" id="COG0561">
    <property type="taxonomic scope" value="Bacteria"/>
</dbReference>
<dbReference type="GO" id="GO:0016791">
    <property type="term" value="F:phosphatase activity"/>
    <property type="evidence" value="ECO:0007669"/>
    <property type="project" value="TreeGrafter"/>
</dbReference>
<organism evidence="1 2">
    <name type="scientific">Tumebacillus flagellatus</name>
    <dbReference type="NCBI Taxonomy" id="1157490"/>
    <lineage>
        <taxon>Bacteria</taxon>
        <taxon>Bacillati</taxon>
        <taxon>Bacillota</taxon>
        <taxon>Bacilli</taxon>
        <taxon>Bacillales</taxon>
        <taxon>Alicyclobacillaceae</taxon>
        <taxon>Tumebacillus</taxon>
    </lineage>
</organism>